<comment type="function">
    <text evidence="1">Catalyzes the phosphorylation of the beta-carboxyl group of aspartic acid with ATP to yield 4-phospho-L-aspartate, which is involved in the branched biosynthetic pathway leading to the biosynthesis of amino acids threonine, isoleucine and methionine.</text>
</comment>
<dbReference type="PROSITE" id="PS00324">
    <property type="entry name" value="ASPARTOKINASE"/>
    <property type="match status" value="1"/>
</dbReference>
<dbReference type="Gene3D" id="3.30.2130.10">
    <property type="entry name" value="VC0802-like"/>
    <property type="match status" value="1"/>
</dbReference>
<evidence type="ECO:0000256" key="1">
    <source>
        <dbReference type="ARBA" id="ARBA00003121"/>
    </source>
</evidence>
<dbReference type="EMBL" id="CP069127">
    <property type="protein sequence ID" value="QRG66642.1"/>
    <property type="molecule type" value="Genomic_DNA"/>
</dbReference>
<dbReference type="PIRSF" id="PIRSF000726">
    <property type="entry name" value="Asp_kin"/>
    <property type="match status" value="1"/>
</dbReference>
<dbReference type="InterPro" id="IPR001341">
    <property type="entry name" value="Asp_kinase"/>
</dbReference>
<evidence type="ECO:0000259" key="15">
    <source>
        <dbReference type="Pfam" id="PF00696"/>
    </source>
</evidence>
<evidence type="ECO:0000256" key="11">
    <source>
        <dbReference type="ARBA" id="ARBA00023154"/>
    </source>
</evidence>
<proteinExistence type="inferred from homology"/>
<dbReference type="Pfam" id="PF00696">
    <property type="entry name" value="AA_kinase"/>
    <property type="match status" value="1"/>
</dbReference>
<reference evidence="16 17" key="1">
    <citation type="submission" date="2021-01" db="EMBL/GenBank/DDBJ databases">
        <title>Identification of strong promoters based on the transcriptome of Brevibacillus choshinensis.</title>
        <authorList>
            <person name="Yao D."/>
            <person name="Zhang K."/>
            <person name="Wu J."/>
        </authorList>
    </citation>
    <scope>NUCLEOTIDE SEQUENCE [LARGE SCALE GENOMIC DNA]</scope>
    <source>
        <strain evidence="16 17">HPD31-SP3</strain>
    </source>
</reference>
<keyword evidence="11" id="KW-0457">Lysine biosynthesis</keyword>
<comment type="pathway">
    <text evidence="3 14">Amino-acid biosynthesis; L-methionine biosynthesis via de novo pathway; L-homoserine from L-aspartate: step 1/3.</text>
</comment>
<keyword evidence="14" id="KW-0028">Amino-acid biosynthesis</keyword>
<organism evidence="16 17">
    <name type="scientific">Brevibacillus choshinensis</name>
    <dbReference type="NCBI Taxonomy" id="54911"/>
    <lineage>
        <taxon>Bacteria</taxon>
        <taxon>Bacillati</taxon>
        <taxon>Bacillota</taxon>
        <taxon>Bacilli</taxon>
        <taxon>Bacillales</taxon>
        <taxon>Paenibacillaceae</taxon>
        <taxon>Brevibacillus</taxon>
    </lineage>
</organism>
<comment type="pathway">
    <text evidence="4 14">Amino-acid biosynthesis; L-threonine biosynthesis; L-threonine from L-aspartate: step 1/5.</text>
</comment>
<dbReference type="Gene3D" id="3.40.1160.10">
    <property type="entry name" value="Acetylglutamate kinase-like"/>
    <property type="match status" value="1"/>
</dbReference>
<sequence length="403" mass="43659">MALIVQKYGGTSVGSVERIRAVAEQIVLAKQEGNQLVVVLSAMGESTDVLIKLAAEIDAEPNGREMDMLVSTGEQVSVALLTMALQQKGCKAISMTGWQAGIATDEKHQDARISHIRTDRIHEWLDKGYVVVVAGYQGLSESGQITTLGRGGSDTSAVALAARLRAELCEIHTDVTGVYTADPRLVPEAQKLEQIPYEHMLELAEMGAAVLHPRSVKEAIRFQVPLVVRSSFSSEEGTRVGGSAVEKAPISFWGIAHQEEMAVLSIKGKSVEEAGNLLAEQFDTMEVESDSVDFKSNTLQYSLPVEELKSVTAILQDEGDRLGVEAWECEKDLTKVTIVRAEDGPVIEVMRKLARIPYPIRWLKPVNKSLACLTPAPMSKAVMQSIHSMLGMNAGHGAISARS</sequence>
<dbReference type="InterPro" id="IPR001048">
    <property type="entry name" value="Asp/Glu/Uridylate_kinase"/>
</dbReference>
<evidence type="ECO:0000256" key="8">
    <source>
        <dbReference type="ARBA" id="ARBA00022777"/>
    </source>
</evidence>
<evidence type="ECO:0000256" key="9">
    <source>
        <dbReference type="ARBA" id="ARBA00022840"/>
    </source>
</evidence>
<dbReference type="PANTHER" id="PTHR21499">
    <property type="entry name" value="ASPARTATE KINASE"/>
    <property type="match status" value="1"/>
</dbReference>
<evidence type="ECO:0000313" key="17">
    <source>
        <dbReference type="Proteomes" id="UP000596248"/>
    </source>
</evidence>
<evidence type="ECO:0000256" key="13">
    <source>
        <dbReference type="RuleBase" id="RU003448"/>
    </source>
</evidence>
<dbReference type="Proteomes" id="UP000596248">
    <property type="component" value="Chromosome"/>
</dbReference>
<protein>
    <recommendedName>
        <fullName evidence="13">Aspartokinase</fullName>
        <ecNumber evidence="13">2.7.2.4</ecNumber>
    </recommendedName>
</protein>
<comment type="similarity">
    <text evidence="5 13">Belongs to the aspartokinase family.</text>
</comment>
<evidence type="ECO:0000256" key="4">
    <source>
        <dbReference type="ARBA" id="ARBA00005139"/>
    </source>
</evidence>
<gene>
    <name evidence="16" type="ORF">JNE38_24515</name>
</gene>
<evidence type="ECO:0000256" key="7">
    <source>
        <dbReference type="ARBA" id="ARBA00022741"/>
    </source>
</evidence>
<dbReference type="CDD" id="cd04261">
    <property type="entry name" value="AAK_AKii-LysC-BS"/>
    <property type="match status" value="1"/>
</dbReference>
<name>A0ABX7FLW6_BRECH</name>
<dbReference type="EC" id="2.7.2.4" evidence="13"/>
<feature type="domain" description="Aspartate/glutamate/uridylate kinase" evidence="15">
    <location>
        <begin position="3"/>
        <end position="230"/>
    </location>
</feature>
<dbReference type="RefSeq" id="WP_203353708.1">
    <property type="nucleotide sequence ID" value="NZ_CP069127.1"/>
</dbReference>
<keyword evidence="9" id="KW-0067">ATP-binding</keyword>
<comment type="pathway">
    <text evidence="2 14">Amino-acid biosynthesis; L-lysine biosynthesis via DAP pathway; (S)-tetrahydrodipicolinate from L-aspartate: step 1/4.</text>
</comment>
<dbReference type="GO" id="GO:0004072">
    <property type="term" value="F:aspartate kinase activity"/>
    <property type="evidence" value="ECO:0007669"/>
    <property type="project" value="UniProtKB-EC"/>
</dbReference>
<dbReference type="PANTHER" id="PTHR21499:SF68">
    <property type="entry name" value="ASPARTOKINASE 2"/>
    <property type="match status" value="1"/>
</dbReference>
<dbReference type="NCBIfam" id="TIGR00657">
    <property type="entry name" value="asp_kinases"/>
    <property type="match status" value="1"/>
</dbReference>
<dbReference type="InterPro" id="IPR041740">
    <property type="entry name" value="AKii-LysC-BS"/>
</dbReference>
<dbReference type="SUPFAM" id="SSF53633">
    <property type="entry name" value="Carbamate kinase-like"/>
    <property type="match status" value="1"/>
</dbReference>
<keyword evidence="8 13" id="KW-0418">Kinase</keyword>
<evidence type="ECO:0000256" key="6">
    <source>
        <dbReference type="ARBA" id="ARBA00022679"/>
    </source>
</evidence>
<dbReference type="NCBIfam" id="NF005155">
    <property type="entry name" value="PRK06635.1-4"/>
    <property type="match status" value="1"/>
</dbReference>
<evidence type="ECO:0000313" key="16">
    <source>
        <dbReference type="EMBL" id="QRG66642.1"/>
    </source>
</evidence>
<keyword evidence="6 13" id="KW-0808">Transferase</keyword>
<keyword evidence="10" id="KW-0220">Diaminopimelate biosynthesis</keyword>
<evidence type="ECO:0000256" key="12">
    <source>
        <dbReference type="ARBA" id="ARBA00047872"/>
    </source>
</evidence>
<dbReference type="InterPro" id="IPR036393">
    <property type="entry name" value="AceGlu_kinase-like_sf"/>
</dbReference>
<evidence type="ECO:0000256" key="14">
    <source>
        <dbReference type="RuleBase" id="RU004249"/>
    </source>
</evidence>
<comment type="catalytic activity">
    <reaction evidence="12 13">
        <text>L-aspartate + ATP = 4-phospho-L-aspartate + ADP</text>
        <dbReference type="Rhea" id="RHEA:23776"/>
        <dbReference type="ChEBI" id="CHEBI:29991"/>
        <dbReference type="ChEBI" id="CHEBI:30616"/>
        <dbReference type="ChEBI" id="CHEBI:57535"/>
        <dbReference type="ChEBI" id="CHEBI:456216"/>
        <dbReference type="EC" id="2.7.2.4"/>
    </reaction>
</comment>
<keyword evidence="17" id="KW-1185">Reference proteome</keyword>
<evidence type="ECO:0000256" key="5">
    <source>
        <dbReference type="ARBA" id="ARBA00010122"/>
    </source>
</evidence>
<dbReference type="NCBIfam" id="NF005154">
    <property type="entry name" value="PRK06635.1-2"/>
    <property type="match status" value="1"/>
</dbReference>
<accession>A0ABX7FLW6</accession>
<keyword evidence="7" id="KW-0547">Nucleotide-binding</keyword>
<dbReference type="InterPro" id="IPR018042">
    <property type="entry name" value="Aspartate_kinase_CS"/>
</dbReference>
<evidence type="ECO:0000256" key="3">
    <source>
        <dbReference type="ARBA" id="ARBA00004986"/>
    </source>
</evidence>
<dbReference type="InterPro" id="IPR005260">
    <property type="entry name" value="Asp_kin_monofn"/>
</dbReference>
<evidence type="ECO:0000256" key="2">
    <source>
        <dbReference type="ARBA" id="ARBA00004766"/>
    </source>
</evidence>
<evidence type="ECO:0000256" key="10">
    <source>
        <dbReference type="ARBA" id="ARBA00022915"/>
    </source>
</evidence>